<organism evidence="2">
    <name type="scientific">Anguilla anguilla</name>
    <name type="common">European freshwater eel</name>
    <name type="synonym">Muraena anguilla</name>
    <dbReference type="NCBI Taxonomy" id="7936"/>
    <lineage>
        <taxon>Eukaryota</taxon>
        <taxon>Metazoa</taxon>
        <taxon>Chordata</taxon>
        <taxon>Craniata</taxon>
        <taxon>Vertebrata</taxon>
        <taxon>Euteleostomi</taxon>
        <taxon>Actinopterygii</taxon>
        <taxon>Neopterygii</taxon>
        <taxon>Teleostei</taxon>
        <taxon>Anguilliformes</taxon>
        <taxon>Anguillidae</taxon>
        <taxon>Anguilla</taxon>
    </lineage>
</organism>
<accession>A0A0E9WAC4</accession>
<evidence type="ECO:0000256" key="1">
    <source>
        <dbReference type="SAM" id="MobiDB-lite"/>
    </source>
</evidence>
<reference evidence="2" key="2">
    <citation type="journal article" date="2015" name="Fish Shellfish Immunol.">
        <title>Early steps in the European eel (Anguilla anguilla)-Vibrio vulnificus interaction in the gills: Role of the RtxA13 toxin.</title>
        <authorList>
            <person name="Callol A."/>
            <person name="Pajuelo D."/>
            <person name="Ebbesson L."/>
            <person name="Teles M."/>
            <person name="MacKenzie S."/>
            <person name="Amaro C."/>
        </authorList>
    </citation>
    <scope>NUCLEOTIDE SEQUENCE</scope>
</reference>
<name>A0A0E9WAC4_ANGAN</name>
<evidence type="ECO:0000313" key="2">
    <source>
        <dbReference type="EMBL" id="JAH87292.1"/>
    </source>
</evidence>
<proteinExistence type="predicted"/>
<dbReference type="AlphaFoldDB" id="A0A0E9WAC4"/>
<sequence>MVFLPNYRHSHTQSHRPTHPQVQQKFFFNLRTHLHTASVQNECLMGYHI</sequence>
<dbReference type="EMBL" id="GBXM01021285">
    <property type="protein sequence ID" value="JAH87292.1"/>
    <property type="molecule type" value="Transcribed_RNA"/>
</dbReference>
<feature type="region of interest" description="Disordered" evidence="1">
    <location>
        <begin position="1"/>
        <end position="20"/>
    </location>
</feature>
<reference evidence="2" key="1">
    <citation type="submission" date="2014-11" db="EMBL/GenBank/DDBJ databases">
        <authorList>
            <person name="Amaro Gonzalez C."/>
        </authorList>
    </citation>
    <scope>NUCLEOTIDE SEQUENCE</scope>
</reference>
<feature type="compositionally biased region" description="Basic residues" evidence="1">
    <location>
        <begin position="8"/>
        <end position="18"/>
    </location>
</feature>
<protein>
    <submittedName>
        <fullName evidence="2">Uncharacterized protein</fullName>
    </submittedName>
</protein>